<comment type="caution">
    <text evidence="3">The sequence shown here is derived from an EMBL/GenBank/DDBJ whole genome shotgun (WGS) entry which is preliminary data.</text>
</comment>
<dbReference type="InterPro" id="IPR036322">
    <property type="entry name" value="WD40_repeat_dom_sf"/>
</dbReference>
<dbReference type="SUPFAM" id="SSF50978">
    <property type="entry name" value="WD40 repeat-like"/>
    <property type="match status" value="1"/>
</dbReference>
<keyword evidence="2" id="KW-0853">WD repeat</keyword>
<dbReference type="PANTHER" id="PTHR44324">
    <property type="entry name" value="WD40 REPEAT DOMAIN 95"/>
    <property type="match status" value="1"/>
</dbReference>
<dbReference type="PANTHER" id="PTHR44324:SF3">
    <property type="entry name" value="WD REPEAT-CONTAINING PROTEIN 49-LIKE"/>
    <property type="match status" value="1"/>
</dbReference>
<dbReference type="Pfam" id="PF00400">
    <property type="entry name" value="WD40"/>
    <property type="match status" value="2"/>
</dbReference>
<dbReference type="SMART" id="SM00320">
    <property type="entry name" value="WD40"/>
    <property type="match status" value="3"/>
</dbReference>
<name>A0AAW2I739_9NEOP</name>
<evidence type="ECO:0000256" key="1">
    <source>
        <dbReference type="ARBA" id="ARBA00022737"/>
    </source>
</evidence>
<accession>A0AAW2I739</accession>
<evidence type="ECO:0000256" key="2">
    <source>
        <dbReference type="PROSITE-ProRule" id="PRU00221"/>
    </source>
</evidence>
<gene>
    <name evidence="3" type="ORF">PYX00_000083</name>
</gene>
<protein>
    <recommendedName>
        <fullName evidence="4">WD repeat-containing protein on Y chromosome</fullName>
    </recommendedName>
</protein>
<proteinExistence type="predicted"/>
<dbReference type="PROSITE" id="PS50082">
    <property type="entry name" value="WD_REPEATS_2"/>
    <property type="match status" value="1"/>
</dbReference>
<dbReference type="Gene3D" id="2.130.10.10">
    <property type="entry name" value="YVTN repeat-like/Quinoprotein amine dehydrogenase"/>
    <property type="match status" value="1"/>
</dbReference>
<evidence type="ECO:0000313" key="3">
    <source>
        <dbReference type="EMBL" id="KAL0278187.1"/>
    </source>
</evidence>
<reference evidence="3" key="1">
    <citation type="journal article" date="2024" name="Gigascience">
        <title>Chromosome-level genome of the poultry shaft louse Menopon gallinae provides insight into the host-switching and adaptive evolution of parasitic lice.</title>
        <authorList>
            <person name="Xu Y."/>
            <person name="Ma L."/>
            <person name="Liu S."/>
            <person name="Liang Y."/>
            <person name="Liu Q."/>
            <person name="He Z."/>
            <person name="Tian L."/>
            <person name="Duan Y."/>
            <person name="Cai W."/>
            <person name="Li H."/>
            <person name="Song F."/>
        </authorList>
    </citation>
    <scope>NUCLEOTIDE SEQUENCE</scope>
    <source>
        <strain evidence="3">Cailab_2023a</strain>
    </source>
</reference>
<dbReference type="InterPro" id="IPR001680">
    <property type="entry name" value="WD40_rpt"/>
</dbReference>
<dbReference type="InterPro" id="IPR051242">
    <property type="entry name" value="WD-EF-hand_domain"/>
</dbReference>
<dbReference type="AlphaFoldDB" id="A0AAW2I739"/>
<organism evidence="3">
    <name type="scientific">Menopon gallinae</name>
    <name type="common">poultry shaft louse</name>
    <dbReference type="NCBI Taxonomy" id="328185"/>
    <lineage>
        <taxon>Eukaryota</taxon>
        <taxon>Metazoa</taxon>
        <taxon>Ecdysozoa</taxon>
        <taxon>Arthropoda</taxon>
        <taxon>Hexapoda</taxon>
        <taxon>Insecta</taxon>
        <taxon>Pterygota</taxon>
        <taxon>Neoptera</taxon>
        <taxon>Paraneoptera</taxon>
        <taxon>Psocodea</taxon>
        <taxon>Troctomorpha</taxon>
        <taxon>Phthiraptera</taxon>
        <taxon>Amblycera</taxon>
        <taxon>Menoponidae</taxon>
        <taxon>Menopon</taxon>
    </lineage>
</organism>
<sequence>MDVEDISELREHFFDEVKLQKVRRKDARTRGLALNRKEFIEAVEAVAGGASLAKAAGSLFDILDAGCEGTVTWEQVLDGIIENMEPGADRLKSFWKPVDPDVKIHTAAHCKREPIVKIAALETKSAFCYAVVSRLGRVGVYDGEFNLHDSYKLALKPNEETKRSFRGGSEEKQRRSQTTWVADVVYVSDSNCLLYASSDRSLHMYDAKCLIHIPLCRIIGLQNVPTCMEYFASNISNQPSLLFVGDDNGDIITMKFHQPRMTLFKKKHPDKLDYYYWSELHEQSDYVTFSTEVHIDGRRQPYVFKVTRGIRCFHYERSMHIVATGSNDFVVRIWNEVVSKQPVISLYGHRAPVVDVCIVKYMSAVISLSREGVVKVWDVNDYYCQMTLPLQFPILKVIGARVDFGTRSIYPGPKTMKEVSNETPTSKDGSSATGVIGIGLDEVETQMSIMDLEKRCEDSGVWRHL</sequence>
<keyword evidence="1" id="KW-0677">Repeat</keyword>
<dbReference type="EMBL" id="JARGDH010000001">
    <property type="protein sequence ID" value="KAL0278187.1"/>
    <property type="molecule type" value="Genomic_DNA"/>
</dbReference>
<evidence type="ECO:0008006" key="4">
    <source>
        <dbReference type="Google" id="ProtNLM"/>
    </source>
</evidence>
<feature type="repeat" description="WD" evidence="2">
    <location>
        <begin position="346"/>
        <end position="387"/>
    </location>
</feature>
<dbReference type="InterPro" id="IPR015943">
    <property type="entry name" value="WD40/YVTN_repeat-like_dom_sf"/>
</dbReference>